<dbReference type="SUPFAM" id="SSF110296">
    <property type="entry name" value="Oligoxyloglucan reducing end-specific cellobiohydrolase"/>
    <property type="match status" value="1"/>
</dbReference>
<dbReference type="EMBL" id="JAEPWM010000001">
    <property type="protein sequence ID" value="MBK6004950.1"/>
    <property type="molecule type" value="Genomic_DNA"/>
</dbReference>
<gene>
    <name evidence="5" type="ORF">JJB11_02495</name>
</gene>
<proteinExistence type="predicted"/>
<evidence type="ECO:0000259" key="4">
    <source>
        <dbReference type="Pfam" id="PF14870"/>
    </source>
</evidence>
<organism evidence="5 6">
    <name type="scientific">Ramlibacter ginsenosidimutans</name>
    <dbReference type="NCBI Taxonomy" id="502333"/>
    <lineage>
        <taxon>Bacteria</taxon>
        <taxon>Pseudomonadati</taxon>
        <taxon>Pseudomonadota</taxon>
        <taxon>Betaproteobacteria</taxon>
        <taxon>Burkholderiales</taxon>
        <taxon>Comamonadaceae</taxon>
        <taxon>Ramlibacter</taxon>
    </lineage>
</organism>
<feature type="signal peptide" evidence="3">
    <location>
        <begin position="1"/>
        <end position="20"/>
    </location>
</feature>
<sequence>MNARQFLLALAAGTALAGMAATGAVQGWVDVLDSPALASPLAARGLLNGLASAGDRIVAVGQRGHILWSDDRGANWQQAQVPVSSDLVAVAFPTPTQGWAVGHDGVILHTADAGKTWARQRDGRPDSADVPLLDVWFQDEHHGYAVGAFGTLLETGDGGTHWQSLQAASENPKKLHLYSVRGIAGQVWIAGEQGTLLKLDRAGSRFVAVPLPYQGTLFGVTGNEHAVIVHGLRGNVLRSTDGGASWQAVPTNLQVGITAATVDARGRILLASQAGHLLASSDAGATFAPISLERPFPAAAVLGVGSGRVLVAGPRGVQAQPLP</sequence>
<keyword evidence="2" id="KW-0604">Photosystem II</keyword>
<feature type="domain" description="Photosynthesis system II assembly factor Ycf48/Hcf136-like" evidence="4">
    <location>
        <begin position="131"/>
        <end position="277"/>
    </location>
</feature>
<evidence type="ECO:0000256" key="3">
    <source>
        <dbReference type="SAM" id="SignalP"/>
    </source>
</evidence>
<name>A0A934TPN0_9BURK</name>
<evidence type="ECO:0000256" key="1">
    <source>
        <dbReference type="ARBA" id="ARBA00022531"/>
    </source>
</evidence>
<dbReference type="GO" id="GO:0009523">
    <property type="term" value="C:photosystem II"/>
    <property type="evidence" value="ECO:0007669"/>
    <property type="project" value="UniProtKB-KW"/>
</dbReference>
<keyword evidence="6" id="KW-1185">Reference proteome</keyword>
<dbReference type="PANTHER" id="PTHR47199:SF2">
    <property type="entry name" value="PHOTOSYSTEM II STABILITY_ASSEMBLY FACTOR HCF136, CHLOROPLASTIC"/>
    <property type="match status" value="1"/>
</dbReference>
<comment type="caution">
    <text evidence="5">The sequence shown here is derived from an EMBL/GenBank/DDBJ whole genome shotgun (WGS) entry which is preliminary data.</text>
</comment>
<dbReference type="InterPro" id="IPR015943">
    <property type="entry name" value="WD40/YVTN_repeat-like_dom_sf"/>
</dbReference>
<dbReference type="PANTHER" id="PTHR47199">
    <property type="entry name" value="PHOTOSYSTEM II STABILITY/ASSEMBLY FACTOR HCF136, CHLOROPLASTIC"/>
    <property type="match status" value="1"/>
</dbReference>
<evidence type="ECO:0000256" key="2">
    <source>
        <dbReference type="ARBA" id="ARBA00023276"/>
    </source>
</evidence>
<protein>
    <submittedName>
        <fullName evidence="5">Glycosyl hydrolase</fullName>
    </submittedName>
</protein>
<dbReference type="Gene3D" id="2.130.10.10">
    <property type="entry name" value="YVTN repeat-like/Quinoprotein amine dehydrogenase"/>
    <property type="match status" value="2"/>
</dbReference>
<keyword evidence="5" id="KW-0378">Hydrolase</keyword>
<dbReference type="Pfam" id="PF14870">
    <property type="entry name" value="PSII_BNR"/>
    <property type="match status" value="2"/>
</dbReference>
<dbReference type="GO" id="GO:0016787">
    <property type="term" value="F:hydrolase activity"/>
    <property type="evidence" value="ECO:0007669"/>
    <property type="project" value="UniProtKB-KW"/>
</dbReference>
<accession>A0A934TPN0</accession>
<keyword evidence="3" id="KW-0732">Signal</keyword>
<evidence type="ECO:0000313" key="5">
    <source>
        <dbReference type="EMBL" id="MBK6004950.1"/>
    </source>
</evidence>
<evidence type="ECO:0000313" key="6">
    <source>
        <dbReference type="Proteomes" id="UP000630528"/>
    </source>
</evidence>
<keyword evidence="1" id="KW-0602">Photosynthesis</keyword>
<dbReference type="GO" id="GO:0015979">
    <property type="term" value="P:photosynthesis"/>
    <property type="evidence" value="ECO:0007669"/>
    <property type="project" value="UniProtKB-KW"/>
</dbReference>
<dbReference type="Proteomes" id="UP000630528">
    <property type="component" value="Unassembled WGS sequence"/>
</dbReference>
<dbReference type="InterPro" id="IPR028203">
    <property type="entry name" value="PSII_CF48-like_dom"/>
</dbReference>
<reference evidence="5" key="1">
    <citation type="journal article" date="2012" name="J. Microbiol. Biotechnol.">
        <title>Ramlibacter ginsenosidimutans sp. nov., with ginsenoside-converting activity.</title>
        <authorList>
            <person name="Wang L."/>
            <person name="An D.S."/>
            <person name="Kim S.G."/>
            <person name="Jin F.X."/>
            <person name="Kim S.C."/>
            <person name="Lee S.T."/>
            <person name="Im W.T."/>
        </authorList>
    </citation>
    <scope>NUCLEOTIDE SEQUENCE</scope>
    <source>
        <strain evidence="5">KACC 17527</strain>
    </source>
</reference>
<feature type="domain" description="Photosynthesis system II assembly factor Ycf48/Hcf136-like" evidence="4">
    <location>
        <begin position="60"/>
        <end position="119"/>
    </location>
</feature>
<dbReference type="AlphaFoldDB" id="A0A934TPN0"/>
<dbReference type="RefSeq" id="WP_201166317.1">
    <property type="nucleotide sequence ID" value="NZ_JAEPWM010000001.1"/>
</dbReference>
<feature type="chain" id="PRO_5036714672" evidence="3">
    <location>
        <begin position="21"/>
        <end position="323"/>
    </location>
</feature>
<reference evidence="5" key="2">
    <citation type="submission" date="2021-01" db="EMBL/GenBank/DDBJ databases">
        <authorList>
            <person name="Kang M."/>
        </authorList>
    </citation>
    <scope>NUCLEOTIDE SEQUENCE</scope>
    <source>
        <strain evidence="5">KACC 17527</strain>
    </source>
</reference>